<evidence type="ECO:0000313" key="2">
    <source>
        <dbReference type="EMBL" id="VDP77952.1"/>
    </source>
</evidence>
<sequence length="68" mass="7964">MMVAKKKLKLKKQWTTGQIALKRFNTAYPPDTDKLNEFKTAGSQQQVSSLTRSTRRRNHYGEHLEENQ</sequence>
<organism evidence="2 3">
    <name type="scientific">Schistosoma mattheei</name>
    <dbReference type="NCBI Taxonomy" id="31246"/>
    <lineage>
        <taxon>Eukaryota</taxon>
        <taxon>Metazoa</taxon>
        <taxon>Spiralia</taxon>
        <taxon>Lophotrochozoa</taxon>
        <taxon>Platyhelminthes</taxon>
        <taxon>Trematoda</taxon>
        <taxon>Digenea</taxon>
        <taxon>Strigeidida</taxon>
        <taxon>Schistosomatoidea</taxon>
        <taxon>Schistosomatidae</taxon>
        <taxon>Schistosoma</taxon>
    </lineage>
</organism>
<dbReference type="Proteomes" id="UP000269396">
    <property type="component" value="Unassembled WGS sequence"/>
</dbReference>
<reference evidence="2 3" key="1">
    <citation type="submission" date="2018-11" db="EMBL/GenBank/DDBJ databases">
        <authorList>
            <consortium name="Pathogen Informatics"/>
        </authorList>
    </citation>
    <scope>NUCLEOTIDE SEQUENCE [LARGE SCALE GENOMIC DNA]</scope>
    <source>
        <strain>Denwood</strain>
        <strain evidence="3">Zambia</strain>
    </source>
</reference>
<feature type="compositionally biased region" description="Basic and acidic residues" evidence="1">
    <location>
        <begin position="59"/>
        <end position="68"/>
    </location>
</feature>
<accession>A0A183PWL7</accession>
<gene>
    <name evidence="2" type="ORF">SMTD_LOCUS18753</name>
</gene>
<feature type="region of interest" description="Disordered" evidence="1">
    <location>
        <begin position="32"/>
        <end position="68"/>
    </location>
</feature>
<evidence type="ECO:0000256" key="1">
    <source>
        <dbReference type="SAM" id="MobiDB-lite"/>
    </source>
</evidence>
<dbReference type="AlphaFoldDB" id="A0A183PWL7"/>
<feature type="compositionally biased region" description="Polar residues" evidence="1">
    <location>
        <begin position="41"/>
        <end position="52"/>
    </location>
</feature>
<protein>
    <submittedName>
        <fullName evidence="2">Uncharacterized protein</fullName>
    </submittedName>
</protein>
<dbReference type="EMBL" id="UZAL01041062">
    <property type="protein sequence ID" value="VDP77952.1"/>
    <property type="molecule type" value="Genomic_DNA"/>
</dbReference>
<proteinExistence type="predicted"/>
<evidence type="ECO:0000313" key="3">
    <source>
        <dbReference type="Proteomes" id="UP000269396"/>
    </source>
</evidence>
<keyword evidence="3" id="KW-1185">Reference proteome</keyword>
<name>A0A183PWL7_9TREM</name>